<reference evidence="9 10" key="2">
    <citation type="journal article" date="2016" name="Int. J. Syst. Evol. Microbiol.">
        <title>Paenibacillus bovis sp. nov., isolated from raw yak (Bos grunniens) milk.</title>
        <authorList>
            <person name="Gao C."/>
            <person name="Han J."/>
            <person name="Liu Z."/>
            <person name="Xu X."/>
            <person name="Hang F."/>
            <person name="Wu Z."/>
        </authorList>
    </citation>
    <scope>NUCLEOTIDE SEQUENCE [LARGE SCALE GENOMIC DNA]</scope>
    <source>
        <strain evidence="9 10">BD3526</strain>
    </source>
</reference>
<evidence type="ECO:0000256" key="3">
    <source>
        <dbReference type="ARBA" id="ARBA00022475"/>
    </source>
</evidence>
<dbReference type="InterPro" id="IPR003416">
    <property type="entry name" value="MgtC/SapB/SrpB/YhiD_fam"/>
</dbReference>
<proteinExistence type="inferred from homology"/>
<evidence type="ECO:0000256" key="5">
    <source>
        <dbReference type="ARBA" id="ARBA00022989"/>
    </source>
</evidence>
<dbReference type="GO" id="GO:0005886">
    <property type="term" value="C:plasma membrane"/>
    <property type="evidence" value="ECO:0007669"/>
    <property type="project" value="UniProtKB-SubCell"/>
</dbReference>
<accession>A0A172ZNW2</accession>
<feature type="transmembrane region" description="Helical" evidence="7">
    <location>
        <begin position="34"/>
        <end position="53"/>
    </location>
</feature>
<evidence type="ECO:0000256" key="7">
    <source>
        <dbReference type="SAM" id="Phobius"/>
    </source>
</evidence>
<dbReference type="RefSeq" id="WP_060536852.1">
    <property type="nucleotide sequence ID" value="NZ_CP013023.1"/>
</dbReference>
<keyword evidence="5 7" id="KW-1133">Transmembrane helix</keyword>
<keyword evidence="3" id="KW-1003">Cell membrane</keyword>
<feature type="transmembrane region" description="Helical" evidence="7">
    <location>
        <begin position="99"/>
        <end position="129"/>
    </location>
</feature>
<dbReference type="InterPro" id="IPR049177">
    <property type="entry name" value="MgtC_SapB_SrpB_YhiD_N"/>
</dbReference>
<name>A0A172ZNW2_9BACL</name>
<keyword evidence="6 7" id="KW-0472">Membrane</keyword>
<keyword evidence="10" id="KW-1185">Reference proteome</keyword>
<feature type="transmembrane region" description="Helical" evidence="7">
    <location>
        <begin position="69"/>
        <end position="87"/>
    </location>
</feature>
<dbReference type="PANTHER" id="PTHR33778">
    <property type="entry name" value="PROTEIN MGTC"/>
    <property type="match status" value="1"/>
</dbReference>
<dbReference type="Proteomes" id="UP000078148">
    <property type="component" value="Chromosome"/>
</dbReference>
<dbReference type="AlphaFoldDB" id="A0A172ZNW2"/>
<dbReference type="Pfam" id="PF02308">
    <property type="entry name" value="MgtC"/>
    <property type="match status" value="1"/>
</dbReference>
<dbReference type="EMBL" id="CP013023">
    <property type="protein sequence ID" value="ANF98910.1"/>
    <property type="molecule type" value="Genomic_DNA"/>
</dbReference>
<evidence type="ECO:0000256" key="6">
    <source>
        <dbReference type="ARBA" id="ARBA00023136"/>
    </source>
</evidence>
<keyword evidence="4 7" id="KW-0812">Transmembrane</keyword>
<dbReference type="PRINTS" id="PR01837">
    <property type="entry name" value="MGTCSAPBPROT"/>
</dbReference>
<evidence type="ECO:0000313" key="10">
    <source>
        <dbReference type="Proteomes" id="UP000078148"/>
    </source>
</evidence>
<dbReference type="STRING" id="1616788.AR543_19205"/>
<comment type="similarity">
    <text evidence="2">Belongs to the MgtC/SapB family.</text>
</comment>
<protein>
    <submittedName>
        <fullName evidence="9">Magnesium transporter</fullName>
    </submittedName>
</protein>
<evidence type="ECO:0000259" key="8">
    <source>
        <dbReference type="Pfam" id="PF02308"/>
    </source>
</evidence>
<comment type="subcellular location">
    <subcellularLocation>
        <location evidence="1">Cell membrane</location>
        <topology evidence="1">Multi-pass membrane protein</topology>
    </subcellularLocation>
</comment>
<evidence type="ECO:0000256" key="2">
    <source>
        <dbReference type="ARBA" id="ARBA00009298"/>
    </source>
</evidence>
<feature type="transmembrane region" description="Helical" evidence="7">
    <location>
        <begin position="6"/>
        <end position="22"/>
    </location>
</feature>
<dbReference type="PANTHER" id="PTHR33778:SF1">
    <property type="entry name" value="MAGNESIUM TRANSPORTER YHID-RELATED"/>
    <property type="match status" value="1"/>
</dbReference>
<evidence type="ECO:0000313" key="9">
    <source>
        <dbReference type="EMBL" id="ANF98910.1"/>
    </source>
</evidence>
<reference evidence="10" key="1">
    <citation type="submission" date="2015-10" db="EMBL/GenBank/DDBJ databases">
        <title>Genome of Paenibacillus bovis sp. nov.</title>
        <authorList>
            <person name="Wu Z."/>
            <person name="Gao C."/>
            <person name="Liu Z."/>
            <person name="Zheng H."/>
        </authorList>
    </citation>
    <scope>NUCLEOTIDE SEQUENCE [LARGE SCALE GENOMIC DNA]</scope>
    <source>
        <strain evidence="10">BD3526</strain>
    </source>
</reference>
<evidence type="ECO:0000256" key="1">
    <source>
        <dbReference type="ARBA" id="ARBA00004651"/>
    </source>
</evidence>
<dbReference type="OrthoDB" id="9811198at2"/>
<sequence>MTLEYILRVVVAGVCGALIGYERRSRHKEAGIRTHFIVSVGASLMMVISKYGFTDMGNWENVSLDPSRVAAQIVSGVGFLGAGTIFMNKQKVKGLTTAAGIWATAGVGMAIGAGMYAVGIGVTALILIVQFAMHGRSAPVLGAKTYTLSVSLVNHTDPVENLLKTLEDNEIYIVKLYSETTAPTQSNSDIPDTHIESEIQLKMEIKFPTSMRTSDVMLILQSQPDVRKIQLE</sequence>
<dbReference type="KEGG" id="pbv:AR543_19205"/>
<gene>
    <name evidence="9" type="ORF">AR543_19205</name>
</gene>
<organism evidence="9 10">
    <name type="scientific">Paenibacillus bovis</name>
    <dbReference type="NCBI Taxonomy" id="1616788"/>
    <lineage>
        <taxon>Bacteria</taxon>
        <taxon>Bacillati</taxon>
        <taxon>Bacillota</taxon>
        <taxon>Bacilli</taxon>
        <taxon>Bacillales</taxon>
        <taxon>Paenibacillaceae</taxon>
        <taxon>Paenibacillus</taxon>
    </lineage>
</organism>
<feature type="domain" description="MgtC/SapB/SrpB/YhiD N-terminal" evidence="8">
    <location>
        <begin position="10"/>
        <end position="132"/>
    </location>
</feature>
<evidence type="ECO:0000256" key="4">
    <source>
        <dbReference type="ARBA" id="ARBA00022692"/>
    </source>
</evidence>